<keyword evidence="6" id="KW-0444">Lipid biosynthesis</keyword>
<dbReference type="PANTHER" id="PTHR42879">
    <property type="entry name" value="3-OXOACYL-(ACYL-CARRIER-PROTEIN) REDUCTASE"/>
    <property type="match status" value="1"/>
</dbReference>
<feature type="binding site" evidence="5">
    <location>
        <position position="185"/>
    </location>
    <ligand>
        <name>NADP(+)</name>
        <dbReference type="ChEBI" id="CHEBI:58349"/>
    </ligand>
</feature>
<organism evidence="8">
    <name type="scientific">candidate division WOR-3 bacterium</name>
    <dbReference type="NCBI Taxonomy" id="2052148"/>
    <lineage>
        <taxon>Bacteria</taxon>
        <taxon>Bacteria division WOR-3</taxon>
    </lineage>
</organism>
<evidence type="ECO:0000256" key="3">
    <source>
        <dbReference type="ARBA" id="ARBA00023002"/>
    </source>
</evidence>
<dbReference type="NCBIfam" id="NF009464">
    <property type="entry name" value="PRK12824.1"/>
    <property type="match status" value="1"/>
</dbReference>
<comment type="subunit">
    <text evidence="6">Homotetramer.</text>
</comment>
<evidence type="ECO:0000256" key="2">
    <source>
        <dbReference type="ARBA" id="ARBA00022857"/>
    </source>
</evidence>
<dbReference type="NCBIfam" id="NF009466">
    <property type="entry name" value="PRK12826.1-2"/>
    <property type="match status" value="1"/>
</dbReference>
<dbReference type="EC" id="1.1.1.100" evidence="6"/>
<dbReference type="NCBIfam" id="NF004198">
    <property type="entry name" value="PRK05653.1-3"/>
    <property type="match status" value="1"/>
</dbReference>
<dbReference type="PROSITE" id="PS00061">
    <property type="entry name" value="ADH_SHORT"/>
    <property type="match status" value="1"/>
</dbReference>
<keyword evidence="6" id="KW-0443">Lipid metabolism</keyword>
<keyword evidence="6" id="KW-0275">Fatty acid biosynthesis</keyword>
<dbReference type="NCBIfam" id="NF005559">
    <property type="entry name" value="PRK07231.1"/>
    <property type="match status" value="1"/>
</dbReference>
<proteinExistence type="inferred from homology"/>
<comment type="pathway">
    <text evidence="6">Lipid metabolism; fatty acid biosynthesis.</text>
</comment>
<evidence type="ECO:0000256" key="1">
    <source>
        <dbReference type="ARBA" id="ARBA00006484"/>
    </source>
</evidence>
<keyword evidence="2 5" id="KW-0521">NADP</keyword>
<dbReference type="EMBL" id="DQWE01000407">
    <property type="protein sequence ID" value="HDI83869.1"/>
    <property type="molecule type" value="Genomic_DNA"/>
</dbReference>
<dbReference type="Gene3D" id="3.40.50.720">
    <property type="entry name" value="NAD(P)-binding Rossmann-like Domain"/>
    <property type="match status" value="1"/>
</dbReference>
<evidence type="ECO:0000259" key="7">
    <source>
        <dbReference type="SMART" id="SM00822"/>
    </source>
</evidence>
<comment type="function">
    <text evidence="6">Catalyzes the NADPH-dependent reduction of beta-ketoacyl-ACP substrates to beta-hydroxyacyl-ACP products, the first reductive step in the elongation cycle of fatty acid biosynthesis.</text>
</comment>
<evidence type="ECO:0000256" key="6">
    <source>
        <dbReference type="RuleBase" id="RU366074"/>
    </source>
</evidence>
<protein>
    <recommendedName>
        <fullName evidence="6">3-oxoacyl-[acyl-carrier-protein] reductase</fullName>
        <ecNumber evidence="6">1.1.1.100</ecNumber>
    </recommendedName>
</protein>
<evidence type="ECO:0000256" key="5">
    <source>
        <dbReference type="PIRSR" id="PIRSR611284-2"/>
    </source>
</evidence>
<reference evidence="8" key="1">
    <citation type="journal article" date="2020" name="mSystems">
        <title>Genome- and Community-Level Interaction Insights into Carbon Utilization and Element Cycling Functions of Hydrothermarchaeota in Hydrothermal Sediment.</title>
        <authorList>
            <person name="Zhou Z."/>
            <person name="Liu Y."/>
            <person name="Xu W."/>
            <person name="Pan J."/>
            <person name="Luo Z.H."/>
            <person name="Li M."/>
        </authorList>
    </citation>
    <scope>NUCLEOTIDE SEQUENCE [LARGE SCALE GENOMIC DNA]</scope>
    <source>
        <strain evidence="8">HyVt-102</strain>
    </source>
</reference>
<comment type="caution">
    <text evidence="8">The sequence shown here is derived from an EMBL/GenBank/DDBJ whole genome shotgun (WGS) entry which is preliminary data.</text>
</comment>
<dbReference type="PANTHER" id="PTHR42879:SF2">
    <property type="entry name" value="3-OXOACYL-[ACYL-CARRIER-PROTEIN] REDUCTASE FABG"/>
    <property type="match status" value="1"/>
</dbReference>
<sequence length="244" mass="26390">MLEGRVSIITGGARGIGKAIAMELADAGSDIVIFDVLDEGVDTAREIEKKGRKAGFYKVDITDLDAVNSVVEKVLKEFGRIDILVNNAGITRDTLLMRMEESDFDLVIKVNLKGTFNCTKAVLKPMMKARWGRIINISSIIGLMGNAGQANYAASKAGIIGFTKSVAKELGKRNITVNAIAPGFIRTPMTEKLSDEVKESYFKLIPLGRFGEPEDVAKVVRFLASDDAGYITGQVIQVDGGLLM</sequence>
<dbReference type="PRINTS" id="PR00081">
    <property type="entry name" value="GDHRDH"/>
</dbReference>
<dbReference type="NCBIfam" id="NF004197">
    <property type="entry name" value="PRK05653.1-1"/>
    <property type="match status" value="1"/>
</dbReference>
<dbReference type="GO" id="GO:0051287">
    <property type="term" value="F:NAD binding"/>
    <property type="evidence" value="ECO:0007669"/>
    <property type="project" value="UniProtKB-UniRule"/>
</dbReference>
<dbReference type="FunFam" id="3.40.50.720:FF:000115">
    <property type="entry name" value="3-oxoacyl-[acyl-carrier-protein] reductase FabG"/>
    <property type="match status" value="1"/>
</dbReference>
<feature type="active site" description="Proton acceptor" evidence="4">
    <location>
        <position position="152"/>
    </location>
</feature>
<dbReference type="AlphaFoldDB" id="A0A7C0VCW7"/>
<dbReference type="SMART" id="SM00822">
    <property type="entry name" value="PKS_KR"/>
    <property type="match status" value="1"/>
</dbReference>
<comment type="similarity">
    <text evidence="1 6">Belongs to the short-chain dehydrogenases/reductases (SDR) family.</text>
</comment>
<dbReference type="InterPro" id="IPR011284">
    <property type="entry name" value="3oxo_ACP_reduc"/>
</dbReference>
<name>A0A7C0VCW7_UNCW3</name>
<dbReference type="Pfam" id="PF13561">
    <property type="entry name" value="adh_short_C2"/>
    <property type="match status" value="1"/>
</dbReference>
<keyword evidence="6" id="KW-0276">Fatty acid metabolism</keyword>
<feature type="binding site" evidence="5">
    <location>
        <begin position="152"/>
        <end position="156"/>
    </location>
    <ligand>
        <name>NADP(+)</name>
        <dbReference type="ChEBI" id="CHEBI:58349"/>
    </ligand>
</feature>
<evidence type="ECO:0000313" key="8">
    <source>
        <dbReference type="EMBL" id="HDI83869.1"/>
    </source>
</evidence>
<dbReference type="InterPro" id="IPR050259">
    <property type="entry name" value="SDR"/>
</dbReference>
<dbReference type="InterPro" id="IPR057326">
    <property type="entry name" value="KR_dom"/>
</dbReference>
<gene>
    <name evidence="8" type="primary">fabG</name>
    <name evidence="8" type="ORF">ENF18_08790</name>
</gene>
<dbReference type="SUPFAM" id="SSF51735">
    <property type="entry name" value="NAD(P)-binding Rossmann-fold domains"/>
    <property type="match status" value="1"/>
</dbReference>
<dbReference type="GO" id="GO:0004316">
    <property type="term" value="F:3-oxoacyl-[acyl-carrier-protein] reductase (NADPH) activity"/>
    <property type="evidence" value="ECO:0007669"/>
    <property type="project" value="UniProtKB-UniRule"/>
</dbReference>
<feature type="binding site" evidence="5">
    <location>
        <begin position="11"/>
        <end position="14"/>
    </location>
    <ligand>
        <name>NADP(+)</name>
        <dbReference type="ChEBI" id="CHEBI:58349"/>
    </ligand>
</feature>
<dbReference type="Proteomes" id="UP000885847">
    <property type="component" value="Unassembled WGS sequence"/>
</dbReference>
<dbReference type="CDD" id="cd05333">
    <property type="entry name" value="BKR_SDR_c"/>
    <property type="match status" value="1"/>
</dbReference>
<dbReference type="InterPro" id="IPR020904">
    <property type="entry name" value="Sc_DH/Rdtase_CS"/>
</dbReference>
<keyword evidence="3 6" id="KW-0560">Oxidoreductase</keyword>
<dbReference type="UniPathway" id="UPA00094"/>
<dbReference type="PRINTS" id="PR00080">
    <property type="entry name" value="SDRFAMILY"/>
</dbReference>
<dbReference type="InterPro" id="IPR002347">
    <property type="entry name" value="SDR_fam"/>
</dbReference>
<evidence type="ECO:0000256" key="4">
    <source>
        <dbReference type="PIRSR" id="PIRSR611284-1"/>
    </source>
</evidence>
<comment type="catalytic activity">
    <reaction evidence="6">
        <text>a (3R)-hydroxyacyl-[ACP] + NADP(+) = a 3-oxoacyl-[ACP] + NADPH + H(+)</text>
        <dbReference type="Rhea" id="RHEA:17397"/>
        <dbReference type="Rhea" id="RHEA-COMP:9916"/>
        <dbReference type="Rhea" id="RHEA-COMP:9945"/>
        <dbReference type="ChEBI" id="CHEBI:15378"/>
        <dbReference type="ChEBI" id="CHEBI:57783"/>
        <dbReference type="ChEBI" id="CHEBI:58349"/>
        <dbReference type="ChEBI" id="CHEBI:78776"/>
        <dbReference type="ChEBI" id="CHEBI:78827"/>
        <dbReference type="EC" id="1.1.1.100"/>
    </reaction>
</comment>
<dbReference type="NCBIfam" id="TIGR01830">
    <property type="entry name" value="3oxo_ACP_reduc"/>
    <property type="match status" value="1"/>
</dbReference>
<accession>A0A7C0VCW7</accession>
<dbReference type="GO" id="GO:0006633">
    <property type="term" value="P:fatty acid biosynthetic process"/>
    <property type="evidence" value="ECO:0007669"/>
    <property type="project" value="UniProtKB-UniPathway"/>
</dbReference>
<feature type="binding site" evidence="5">
    <location>
        <position position="87"/>
    </location>
    <ligand>
        <name>NADP(+)</name>
        <dbReference type="ChEBI" id="CHEBI:58349"/>
    </ligand>
</feature>
<dbReference type="InterPro" id="IPR036291">
    <property type="entry name" value="NAD(P)-bd_dom_sf"/>
</dbReference>
<feature type="domain" description="Ketoreductase" evidence="7">
    <location>
        <begin position="5"/>
        <end position="183"/>
    </location>
</feature>